<dbReference type="SUPFAM" id="SSF48452">
    <property type="entry name" value="TPR-like"/>
    <property type="match status" value="1"/>
</dbReference>
<evidence type="ECO:0000313" key="4">
    <source>
        <dbReference type="Proteomes" id="UP000318626"/>
    </source>
</evidence>
<keyword evidence="2" id="KW-0472">Membrane</keyword>
<keyword evidence="2" id="KW-0812">Transmembrane</keyword>
<organism evidence="3 4">
    <name type="scientific">Bremerella volcania</name>
    <dbReference type="NCBI Taxonomy" id="2527984"/>
    <lineage>
        <taxon>Bacteria</taxon>
        <taxon>Pseudomonadati</taxon>
        <taxon>Planctomycetota</taxon>
        <taxon>Planctomycetia</taxon>
        <taxon>Pirellulales</taxon>
        <taxon>Pirellulaceae</taxon>
        <taxon>Bremerella</taxon>
    </lineage>
</organism>
<feature type="repeat" description="TPR" evidence="1">
    <location>
        <begin position="69"/>
        <end position="102"/>
    </location>
</feature>
<dbReference type="PANTHER" id="PTHR12558">
    <property type="entry name" value="CELL DIVISION CYCLE 16,23,27"/>
    <property type="match status" value="1"/>
</dbReference>
<accession>A0A518C2Z8</accession>
<dbReference type="PROSITE" id="PS50005">
    <property type="entry name" value="TPR"/>
    <property type="match status" value="2"/>
</dbReference>
<sequence>MSQRLQRATMLIQMRRYDEAKRELTLSMAEDPENPSNHMLMGLCHSELKENEPAIEHGELAVRMAPDWAKSHSMLAWIYMKAHKYKDARLGAEHALQLDPADTMASNVIAMVCADKKDWEGALRAAEMTLSHDPDDTEAMNIRALALRSQGKAGASVEELKRSLQVDAEDATSHANLGWTYLQKGELDKAETHFREALRINPELDWARQGALETLKAKVPIYRWILGYFIWMATKTAGMQWVIIIGLYLGYKVIYLTLAANPATQGLAYAFMALYLLFCVTTWFAGPISDAFLVLHPFGRLVLTPWERFGGLAVGAAIVLTLAALAGEIVLQNEVGIILAMCVGFPAIPMAMMFQSREGTPRKVMALVTVAAFAMSVGFGVGAIYGLDNLPMAVASVCETCSRGFIFIPLGSIILANVLSMR</sequence>
<dbReference type="Proteomes" id="UP000318626">
    <property type="component" value="Chromosome"/>
</dbReference>
<dbReference type="PANTHER" id="PTHR12558:SF13">
    <property type="entry name" value="CELL DIVISION CYCLE PROTEIN 27 HOMOLOG"/>
    <property type="match status" value="1"/>
</dbReference>
<keyword evidence="3" id="KW-0449">Lipoprotein</keyword>
<dbReference type="OrthoDB" id="267088at2"/>
<keyword evidence="2" id="KW-1133">Transmembrane helix</keyword>
<keyword evidence="1" id="KW-0802">TPR repeat</keyword>
<feature type="transmembrane region" description="Helical" evidence="2">
    <location>
        <begin position="225"/>
        <end position="249"/>
    </location>
</feature>
<dbReference type="Pfam" id="PF13432">
    <property type="entry name" value="TPR_16"/>
    <property type="match status" value="1"/>
</dbReference>
<dbReference type="Pfam" id="PF00515">
    <property type="entry name" value="TPR_1"/>
    <property type="match status" value="1"/>
</dbReference>
<keyword evidence="4" id="KW-1185">Reference proteome</keyword>
<evidence type="ECO:0000256" key="1">
    <source>
        <dbReference type="PROSITE-ProRule" id="PRU00339"/>
    </source>
</evidence>
<feature type="transmembrane region" description="Helical" evidence="2">
    <location>
        <begin position="337"/>
        <end position="354"/>
    </location>
</feature>
<dbReference type="KEGG" id="bvo:Pan97_05820"/>
<dbReference type="AlphaFoldDB" id="A0A518C2Z8"/>
<reference evidence="4" key="1">
    <citation type="submission" date="2019-02" db="EMBL/GenBank/DDBJ databases">
        <title>Deep-cultivation of Planctomycetes and their phenomic and genomic characterization uncovers novel biology.</title>
        <authorList>
            <person name="Wiegand S."/>
            <person name="Jogler M."/>
            <person name="Boedeker C."/>
            <person name="Pinto D."/>
            <person name="Vollmers J."/>
            <person name="Rivas-Marin E."/>
            <person name="Kohn T."/>
            <person name="Peeters S.H."/>
            <person name="Heuer A."/>
            <person name="Rast P."/>
            <person name="Oberbeckmann S."/>
            <person name="Bunk B."/>
            <person name="Jeske O."/>
            <person name="Meyerdierks A."/>
            <person name="Storesund J.E."/>
            <person name="Kallscheuer N."/>
            <person name="Luecker S."/>
            <person name="Lage O.M."/>
            <person name="Pohl T."/>
            <person name="Merkel B.J."/>
            <person name="Hornburger P."/>
            <person name="Mueller R.-W."/>
            <person name="Bruemmer F."/>
            <person name="Labrenz M."/>
            <person name="Spormann A.M."/>
            <person name="Op den Camp H."/>
            <person name="Overmann J."/>
            <person name="Amann R."/>
            <person name="Jetten M.S.M."/>
            <person name="Mascher T."/>
            <person name="Medema M.H."/>
            <person name="Devos D.P."/>
            <person name="Kaster A.-K."/>
            <person name="Ovreas L."/>
            <person name="Rohde M."/>
            <person name="Galperin M.Y."/>
            <person name="Jogler C."/>
        </authorList>
    </citation>
    <scope>NUCLEOTIDE SEQUENCE [LARGE SCALE GENOMIC DNA]</scope>
    <source>
        <strain evidence="4">Pan97</strain>
    </source>
</reference>
<dbReference type="EMBL" id="CP036289">
    <property type="protein sequence ID" value="QDU73606.1"/>
    <property type="molecule type" value="Genomic_DNA"/>
</dbReference>
<dbReference type="PROSITE" id="PS50293">
    <property type="entry name" value="TPR_REGION"/>
    <property type="match status" value="1"/>
</dbReference>
<dbReference type="SMART" id="SM00028">
    <property type="entry name" value="TPR"/>
    <property type="match status" value="6"/>
</dbReference>
<feature type="transmembrane region" description="Helical" evidence="2">
    <location>
        <begin position="393"/>
        <end position="419"/>
    </location>
</feature>
<dbReference type="InterPro" id="IPR019734">
    <property type="entry name" value="TPR_rpt"/>
</dbReference>
<gene>
    <name evidence="3" type="ORF">Pan97_05820</name>
</gene>
<dbReference type="InterPro" id="IPR011990">
    <property type="entry name" value="TPR-like_helical_dom_sf"/>
</dbReference>
<evidence type="ECO:0000256" key="2">
    <source>
        <dbReference type="SAM" id="Phobius"/>
    </source>
</evidence>
<proteinExistence type="predicted"/>
<dbReference type="Gene3D" id="1.25.40.10">
    <property type="entry name" value="Tetratricopeptide repeat domain"/>
    <property type="match status" value="2"/>
</dbReference>
<dbReference type="RefSeq" id="WP_144970567.1">
    <property type="nucleotide sequence ID" value="NZ_CP036289.1"/>
</dbReference>
<feature type="transmembrane region" description="Helical" evidence="2">
    <location>
        <begin position="269"/>
        <end position="288"/>
    </location>
</feature>
<protein>
    <submittedName>
        <fullName evidence="3">Lipoprotein NlpI</fullName>
    </submittedName>
</protein>
<name>A0A518C2Z8_9BACT</name>
<feature type="repeat" description="TPR" evidence="1">
    <location>
        <begin position="171"/>
        <end position="204"/>
    </location>
</feature>
<feature type="transmembrane region" description="Helical" evidence="2">
    <location>
        <begin position="366"/>
        <end position="387"/>
    </location>
</feature>
<evidence type="ECO:0000313" key="3">
    <source>
        <dbReference type="EMBL" id="QDU73606.1"/>
    </source>
</evidence>
<feature type="transmembrane region" description="Helical" evidence="2">
    <location>
        <begin position="309"/>
        <end position="331"/>
    </location>
</feature>